<dbReference type="PANTHER" id="PTHR47117:SF6">
    <property type="entry name" value="KINESIN-LIKE PROTEIN KIF16B"/>
    <property type="match status" value="1"/>
</dbReference>
<keyword evidence="1 5" id="KW-0547">Nucleotide-binding</keyword>
<comment type="similarity">
    <text evidence="5">Belongs to the TRAFAC class myosin-kinesin ATPase superfamily. Kinesin family.</text>
</comment>
<keyword evidence="4 5" id="KW-0505">Motor protein</keyword>
<keyword evidence="9" id="KW-1185">Reference proteome</keyword>
<dbReference type="Pfam" id="PF00498">
    <property type="entry name" value="FHA"/>
    <property type="match status" value="1"/>
</dbReference>
<organism evidence="9 10">
    <name type="scientific">Hydra vulgaris</name>
    <name type="common">Hydra</name>
    <name type="synonym">Hydra attenuata</name>
    <dbReference type="NCBI Taxonomy" id="6087"/>
    <lineage>
        <taxon>Eukaryota</taxon>
        <taxon>Metazoa</taxon>
        <taxon>Cnidaria</taxon>
        <taxon>Hydrozoa</taxon>
        <taxon>Hydroidolina</taxon>
        <taxon>Anthoathecata</taxon>
        <taxon>Aplanulata</taxon>
        <taxon>Hydridae</taxon>
        <taxon>Hydra</taxon>
    </lineage>
</organism>
<dbReference type="PANTHER" id="PTHR47117">
    <property type="entry name" value="STAR-RELATED LIPID TRANSFER PROTEIN 9"/>
    <property type="match status" value="1"/>
</dbReference>
<feature type="region of interest" description="Disordered" evidence="7">
    <location>
        <begin position="904"/>
        <end position="923"/>
    </location>
</feature>
<proteinExistence type="inferred from homology"/>
<dbReference type="RefSeq" id="XP_065660702.1">
    <property type="nucleotide sequence ID" value="XM_065804630.1"/>
</dbReference>
<dbReference type="SUPFAM" id="SSF49879">
    <property type="entry name" value="SMAD/FHA domain"/>
    <property type="match status" value="1"/>
</dbReference>
<evidence type="ECO:0000256" key="2">
    <source>
        <dbReference type="ARBA" id="ARBA00022840"/>
    </source>
</evidence>
<dbReference type="InterPro" id="IPR036961">
    <property type="entry name" value="Kinesin_motor_dom_sf"/>
</dbReference>
<evidence type="ECO:0000259" key="8">
    <source>
        <dbReference type="PROSITE" id="PS50067"/>
    </source>
</evidence>
<dbReference type="Pfam" id="PF00225">
    <property type="entry name" value="Kinesin"/>
    <property type="match status" value="1"/>
</dbReference>
<evidence type="ECO:0000256" key="1">
    <source>
        <dbReference type="ARBA" id="ARBA00022741"/>
    </source>
</evidence>
<keyword evidence="2 5" id="KW-0067">ATP-binding</keyword>
<accession>A0ABM4CG48</accession>
<keyword evidence="3 6" id="KW-0175">Coiled coil</keyword>
<feature type="region of interest" description="Disordered" evidence="7">
    <location>
        <begin position="1022"/>
        <end position="1046"/>
    </location>
</feature>
<dbReference type="GeneID" id="100212235"/>
<feature type="domain" description="Kinesin motor" evidence="8">
    <location>
        <begin position="3"/>
        <end position="350"/>
    </location>
</feature>
<feature type="binding site" evidence="5">
    <location>
        <begin position="93"/>
        <end position="100"/>
    </location>
    <ligand>
        <name>ATP</name>
        <dbReference type="ChEBI" id="CHEBI:30616"/>
    </ligand>
</feature>
<evidence type="ECO:0000313" key="10">
    <source>
        <dbReference type="RefSeq" id="XP_065660702.1"/>
    </source>
</evidence>
<feature type="region of interest" description="Disordered" evidence="7">
    <location>
        <begin position="1203"/>
        <end position="1224"/>
    </location>
</feature>
<feature type="coiled-coil region" evidence="6">
    <location>
        <begin position="976"/>
        <end position="1010"/>
    </location>
</feature>
<dbReference type="SMART" id="SM00129">
    <property type="entry name" value="KISc"/>
    <property type="match status" value="1"/>
</dbReference>
<feature type="compositionally biased region" description="Basic and acidic residues" evidence="7">
    <location>
        <begin position="912"/>
        <end position="923"/>
    </location>
</feature>
<evidence type="ECO:0000256" key="4">
    <source>
        <dbReference type="ARBA" id="ARBA00023175"/>
    </source>
</evidence>
<dbReference type="PRINTS" id="PR00380">
    <property type="entry name" value="KINESINHEAVY"/>
</dbReference>
<feature type="coiled-coil region" evidence="6">
    <location>
        <begin position="1056"/>
        <end position="1083"/>
    </location>
</feature>
<feature type="compositionally biased region" description="Basic and acidic residues" evidence="7">
    <location>
        <begin position="1022"/>
        <end position="1037"/>
    </location>
</feature>
<evidence type="ECO:0000256" key="7">
    <source>
        <dbReference type="SAM" id="MobiDB-lite"/>
    </source>
</evidence>
<dbReference type="PROSITE" id="PS00411">
    <property type="entry name" value="KINESIN_MOTOR_1"/>
    <property type="match status" value="1"/>
</dbReference>
<dbReference type="InterPro" id="IPR027417">
    <property type="entry name" value="P-loop_NTPase"/>
</dbReference>
<gene>
    <name evidence="10" type="primary">LOC100212235</name>
</gene>
<dbReference type="Proteomes" id="UP001652625">
    <property type="component" value="Chromosome 09"/>
</dbReference>
<dbReference type="CDD" id="cd01365">
    <property type="entry name" value="KISc_KIF1A_KIF1B"/>
    <property type="match status" value="1"/>
</dbReference>
<dbReference type="Gene3D" id="2.60.200.20">
    <property type="match status" value="1"/>
</dbReference>
<dbReference type="InterPro" id="IPR001752">
    <property type="entry name" value="Kinesin_motor_dom"/>
</dbReference>
<reference evidence="10" key="1">
    <citation type="submission" date="2025-08" db="UniProtKB">
        <authorList>
            <consortium name="RefSeq"/>
        </authorList>
    </citation>
    <scope>IDENTIFICATION</scope>
</reference>
<evidence type="ECO:0000256" key="3">
    <source>
        <dbReference type="ARBA" id="ARBA00023054"/>
    </source>
</evidence>
<protein>
    <submittedName>
        <fullName evidence="10">Kinesin-like protein KIF16B isoform X2</fullName>
    </submittedName>
</protein>
<evidence type="ECO:0000256" key="6">
    <source>
        <dbReference type="SAM" id="Coils"/>
    </source>
</evidence>
<feature type="coiled-coil region" evidence="6">
    <location>
        <begin position="588"/>
        <end position="686"/>
    </location>
</feature>
<evidence type="ECO:0000313" key="9">
    <source>
        <dbReference type="Proteomes" id="UP001652625"/>
    </source>
</evidence>
<dbReference type="InterPro" id="IPR000253">
    <property type="entry name" value="FHA_dom"/>
</dbReference>
<evidence type="ECO:0000256" key="5">
    <source>
        <dbReference type="PROSITE-ProRule" id="PRU00283"/>
    </source>
</evidence>
<dbReference type="PROSITE" id="PS50067">
    <property type="entry name" value="KINESIN_MOTOR_2"/>
    <property type="match status" value="1"/>
</dbReference>
<dbReference type="CDD" id="cd22708">
    <property type="entry name" value="FHA_KIF16"/>
    <property type="match status" value="1"/>
</dbReference>
<dbReference type="SUPFAM" id="SSF52540">
    <property type="entry name" value="P-loop containing nucleoside triphosphate hydrolases"/>
    <property type="match status" value="1"/>
</dbReference>
<dbReference type="InterPro" id="IPR019821">
    <property type="entry name" value="Kinesin_motor_CS"/>
</dbReference>
<dbReference type="Gene3D" id="3.40.850.10">
    <property type="entry name" value="Kinesin motor domain"/>
    <property type="match status" value="1"/>
</dbReference>
<sequence length="1224" mass="142208">MASVKVAVRVRPINKRERDMNASIIIKMNGKKTSIINPSMENDIKDFSYDYSYWSVDSNNHNFTSQQQVFEDLGMDVIDSAFQGYNACIFAYGQTGAGKSYSMMGCPDAVGLTPRICESLYSRMATDQADNKNKVEFKTEVSYLEIYNEHVRDLLRPTTKKDDFNLKVREHPKDGPYVQDLSKHLVTKYSDIEKLMDMGNNTRTTASTNMNDTSSRSHAIFTINFTQAKFYTDMPSETVSKIHLVDLAGSERANSTGASGQRLKEGANINKSLVTLGSVISALAESSNMDISISKKKLFVPYRDSVLTWLLKDSLGGNSKTIMIAAISPADINYSETISTLRYANRAKNIINKPTINEDASVKLIRDLREEIESLRRLLQNVDKSLLTPNSRNEEKLMTEKLHKNEAQVQQLYKDWNNKWKETHKIMEEKALAFRREGFGIKMESEMPHLICIDDDILSTGVTLYHLNEGRTHLGTDDATVKQDIVLRGPGVEPQHCILESIEGNVTIHPIAEENYVNGKKVTKPLRLTQGAVLLLGKTNMFRFNHPSEAAKLRQKYASVDNLASLVPEIKDLDQPSYLFYNAGLEMERRYHEETKDLEKKRKEIEEKQADDAKKLELARLELDSLHNERKIVEEEQHRKLLESEKRLEDQKKLLDRLKEEQERARENAQRELQELKLRIQQEQVYEKQRMDEEMKRLMLLKEKYLLSTKVQEDNLAKHKEELEKSLIEERQKIEEQRQEVIRLQQEYEKSREFVAEMLENKNIESTAIEFKESLKANELRIQLKILETEYEEATKASHIEISQAKENLQRAEQDTLEGKVGLMQGKSELQRQWKLLEALQTKHKKNQEEIQKKIKDIKIEIEIAEKAEEEELMSHEQTVIEQRQARKKVEEATKKLVEMESKMKRVNSITESREDRRNNEAEDDLTEKRKIFMELLGKHQFALVKASQLVSETKTKLENHLANEAALVVPIRKQIEKYEKELEPLLKQEALIEKECQDLEKEATEKKKVLYKQRKRINLLEKQHAQESGNEGREGLSPEENEDLDQERDAEMDLILREKSVLRELEEKYRNEQKQIETYMSEKYKSIERQKEAIVTDLEIERKKLSEIVTVHAETREFIEAELNGREEILKLSKEKVIKDKRELAKLDMKHKKRTSIGAEELFMMAEVLEKELADSGKKDELNKIKDHRKKLQELDRQLKLAEQRERSADATGTSDEEKCTIL</sequence>
<dbReference type="InterPro" id="IPR008984">
    <property type="entry name" value="SMAD_FHA_dom_sf"/>
</dbReference>
<name>A0ABM4CG48_HYDVU</name>